<dbReference type="InterPro" id="IPR014756">
    <property type="entry name" value="Ig_E-set"/>
</dbReference>
<dbReference type="InterPro" id="IPR017864">
    <property type="entry name" value="Arrestin_CS"/>
</dbReference>
<dbReference type="Ensembl" id="ENSAMXT00005057751.1">
    <property type="protein sequence ID" value="ENSAMXP00005053402.1"/>
    <property type="gene ID" value="ENSAMXG00005023677.1"/>
</dbReference>
<keyword evidence="7" id="KW-0812">Transmembrane</keyword>
<feature type="transmembrane region" description="Helical" evidence="7">
    <location>
        <begin position="84"/>
        <end position="106"/>
    </location>
</feature>
<dbReference type="GO" id="GO:0007165">
    <property type="term" value="P:signal transduction"/>
    <property type="evidence" value="ECO:0007669"/>
    <property type="project" value="InterPro"/>
</dbReference>
<dbReference type="Gene3D" id="2.60.40.840">
    <property type="match status" value="1"/>
</dbReference>
<evidence type="ECO:0000256" key="1">
    <source>
        <dbReference type="ARBA" id="ARBA00005298"/>
    </source>
</evidence>
<dbReference type="InterPro" id="IPR000698">
    <property type="entry name" value="Arrestin"/>
</dbReference>
<dbReference type="GO" id="GO:0007601">
    <property type="term" value="P:visual perception"/>
    <property type="evidence" value="ECO:0007669"/>
    <property type="project" value="UniProtKB-KW"/>
</dbReference>
<evidence type="ECO:0000313" key="9">
    <source>
        <dbReference type="Ensembl" id="ENSAMXP00005053402.1"/>
    </source>
</evidence>
<evidence type="ECO:0000256" key="4">
    <source>
        <dbReference type="ARBA" id="ARBA00023305"/>
    </source>
</evidence>
<dbReference type="Gene3D" id="2.60.40.640">
    <property type="match status" value="1"/>
</dbReference>
<dbReference type="PANTHER" id="PTHR11792">
    <property type="entry name" value="ARRESTIN"/>
    <property type="match status" value="1"/>
</dbReference>
<sequence length="400" mass="44858">MFSYFLVYSLFVCLFICYILKSVLPAFTSASRLLLRYKKTDSKHRLTGTIYNESAARGLGNCYNNGHSINYAATNTVSVLDPDFFILTFLFSLTVWVQLLCAFRYGREDLDVIGLSFRKDIWIQHIQIYPPTAGNKPANTPMQDALMRKAGDEGHPFTFIIPTNLPCSVTLQPAPDDTGKPCGVDFELKAYIAKEADNPEEKITKKDTCRLVIRKIQFAPDKLESGPKANILKQFIMTDRPIQLDTSIEKEVYYHGDPIPVKVKINNETNKVVKKIRISIDQTTDVVLYSADKYSKVVLSEEFGDQVNANSTFEKEYKVTPLLANNKEKRGLALDGRLKDEDTNLASSTILRPGMDKEVQGILVSYKIKVTLVVSSSGLLGSLSSRSLSLIFFCIISVVQ</sequence>
<dbReference type="Proteomes" id="UP000694621">
    <property type="component" value="Unplaced"/>
</dbReference>
<dbReference type="Pfam" id="PF00339">
    <property type="entry name" value="Arrestin_N"/>
    <property type="match status" value="1"/>
</dbReference>
<keyword evidence="4" id="KW-0844">Vision</keyword>
<dbReference type="PRINTS" id="PR00309">
    <property type="entry name" value="ARRESTIN"/>
</dbReference>
<dbReference type="InterPro" id="IPR014752">
    <property type="entry name" value="Arrestin-like_C"/>
</dbReference>
<proteinExistence type="inferred from homology"/>
<keyword evidence="7" id="KW-0472">Membrane</keyword>
<name>A0A8B9RM34_ASTMX</name>
<accession>A0A8B9RM34</accession>
<comment type="function">
    <text evidence="5">May play a role in an as yet undefined retina-specific signal transduction. Could bind to photoactivated-phosphorylated red/green opsins.</text>
</comment>
<feature type="transmembrane region" description="Helical" evidence="7">
    <location>
        <begin position="6"/>
        <end position="35"/>
    </location>
</feature>
<evidence type="ECO:0000256" key="3">
    <source>
        <dbReference type="ARBA" id="ARBA00022606"/>
    </source>
</evidence>
<dbReference type="Pfam" id="PF02752">
    <property type="entry name" value="Arrestin_C"/>
    <property type="match status" value="1"/>
</dbReference>
<keyword evidence="3" id="KW-0716">Sensory transduction</keyword>
<feature type="domain" description="Arrestin C-terminal-like" evidence="8">
    <location>
        <begin position="238"/>
        <end position="398"/>
    </location>
</feature>
<evidence type="ECO:0000313" key="10">
    <source>
        <dbReference type="Proteomes" id="UP000694621"/>
    </source>
</evidence>
<dbReference type="InterPro" id="IPR011022">
    <property type="entry name" value="Arrestin_C-like"/>
</dbReference>
<dbReference type="InterPro" id="IPR014753">
    <property type="entry name" value="Arrestin_N"/>
</dbReference>
<keyword evidence="7" id="KW-1133">Transmembrane helix</keyword>
<protein>
    <recommendedName>
        <fullName evidence="2">Arrestin-C</fullName>
    </recommendedName>
    <alternativeName>
        <fullName evidence="6">Cone arrestin</fullName>
    </alternativeName>
</protein>
<evidence type="ECO:0000256" key="7">
    <source>
        <dbReference type="SAM" id="Phobius"/>
    </source>
</evidence>
<dbReference type="SUPFAM" id="SSF81296">
    <property type="entry name" value="E set domains"/>
    <property type="match status" value="2"/>
</dbReference>
<evidence type="ECO:0000256" key="5">
    <source>
        <dbReference type="ARBA" id="ARBA00024976"/>
    </source>
</evidence>
<organism evidence="9 10">
    <name type="scientific">Astyanax mexicanus</name>
    <name type="common">Blind cave fish</name>
    <name type="synonym">Astyanax fasciatus mexicanus</name>
    <dbReference type="NCBI Taxonomy" id="7994"/>
    <lineage>
        <taxon>Eukaryota</taxon>
        <taxon>Metazoa</taxon>
        <taxon>Chordata</taxon>
        <taxon>Craniata</taxon>
        <taxon>Vertebrata</taxon>
        <taxon>Euteleostomi</taxon>
        <taxon>Actinopterygii</taxon>
        <taxon>Neopterygii</taxon>
        <taxon>Teleostei</taxon>
        <taxon>Ostariophysi</taxon>
        <taxon>Characiformes</taxon>
        <taxon>Characoidei</taxon>
        <taxon>Acestrorhamphidae</taxon>
        <taxon>Acestrorhamphinae</taxon>
        <taxon>Astyanax</taxon>
    </lineage>
</organism>
<dbReference type="PANTHER" id="PTHR11792:SF19">
    <property type="entry name" value="ARRESTIN-C"/>
    <property type="match status" value="1"/>
</dbReference>
<dbReference type="AlphaFoldDB" id="A0A8B9RM34"/>
<dbReference type="SMART" id="SM01017">
    <property type="entry name" value="Arrestin_C"/>
    <property type="match status" value="1"/>
</dbReference>
<dbReference type="GO" id="GO:0007399">
    <property type="term" value="P:nervous system development"/>
    <property type="evidence" value="ECO:0007669"/>
    <property type="project" value="UniProtKB-ARBA"/>
</dbReference>
<dbReference type="FunFam" id="2.60.40.640:FF:000011">
    <property type="entry name" value="S-arrestin isoform X2"/>
    <property type="match status" value="1"/>
</dbReference>
<evidence type="ECO:0000259" key="8">
    <source>
        <dbReference type="SMART" id="SM01017"/>
    </source>
</evidence>
<dbReference type="InterPro" id="IPR011021">
    <property type="entry name" value="Arrestin-like_N"/>
</dbReference>
<dbReference type="GO" id="GO:0001664">
    <property type="term" value="F:G protein-coupled receptor binding"/>
    <property type="evidence" value="ECO:0007669"/>
    <property type="project" value="TreeGrafter"/>
</dbReference>
<comment type="similarity">
    <text evidence="1">Belongs to the arrestin family.</text>
</comment>
<dbReference type="GO" id="GO:0002031">
    <property type="term" value="P:G protein-coupled receptor internalization"/>
    <property type="evidence" value="ECO:0007669"/>
    <property type="project" value="TreeGrafter"/>
</dbReference>
<dbReference type="PROSITE" id="PS00295">
    <property type="entry name" value="ARRESTINS"/>
    <property type="match status" value="1"/>
</dbReference>
<evidence type="ECO:0000256" key="6">
    <source>
        <dbReference type="ARBA" id="ARBA00031498"/>
    </source>
</evidence>
<reference evidence="9" key="1">
    <citation type="submission" date="2025-08" db="UniProtKB">
        <authorList>
            <consortium name="Ensembl"/>
        </authorList>
    </citation>
    <scope>IDENTIFICATION</scope>
</reference>
<evidence type="ECO:0000256" key="2">
    <source>
        <dbReference type="ARBA" id="ARBA00017730"/>
    </source>
</evidence>